<organism evidence="3 4">
    <name type="scientific">Sphingobium chlorophenolicum L-1</name>
    <dbReference type="NCBI Taxonomy" id="690566"/>
    <lineage>
        <taxon>Bacteria</taxon>
        <taxon>Pseudomonadati</taxon>
        <taxon>Pseudomonadota</taxon>
        <taxon>Alphaproteobacteria</taxon>
        <taxon>Sphingomonadales</taxon>
        <taxon>Sphingomonadaceae</taxon>
        <taxon>Sphingobium</taxon>
    </lineage>
</organism>
<name>F6EZ89_SPHCR</name>
<keyword evidence="1 3" id="KW-0560">Oxidoreductase</keyword>
<dbReference type="SUPFAM" id="SSF51735">
    <property type="entry name" value="NAD(P)-binding Rossmann-fold domains"/>
    <property type="match status" value="1"/>
</dbReference>
<protein>
    <submittedName>
        <fullName evidence="3">2-alkenal reductase</fullName>
        <ecNumber evidence="3">1.3.1.74</ecNumber>
    </submittedName>
</protein>
<dbReference type="GO" id="GO:0032440">
    <property type="term" value="F:2-alkenal reductase [NAD(P)H] activity"/>
    <property type="evidence" value="ECO:0007669"/>
    <property type="project" value="UniProtKB-EC"/>
</dbReference>
<dbReference type="PANTHER" id="PTHR43205:SF42">
    <property type="entry name" value="ALCOHOL DEHYDROGENASE, ZINC-CONTAINING (AFU_ORTHOLOGUE AFUA_7G04530)"/>
    <property type="match status" value="1"/>
</dbReference>
<keyword evidence="4" id="KW-1185">Reference proteome</keyword>
<feature type="domain" description="Enoyl reductase (ER)" evidence="2">
    <location>
        <begin position="21"/>
        <end position="334"/>
    </location>
</feature>
<dbReference type="InterPro" id="IPR013149">
    <property type="entry name" value="ADH-like_C"/>
</dbReference>
<dbReference type="Pfam" id="PF00107">
    <property type="entry name" value="ADH_zinc_N"/>
    <property type="match status" value="1"/>
</dbReference>
<dbReference type="EMBL" id="CP002798">
    <property type="protein sequence ID" value="AEG50182.1"/>
    <property type="molecule type" value="Genomic_DNA"/>
</dbReference>
<reference evidence="3 4" key="1">
    <citation type="submission" date="2011-05" db="EMBL/GenBank/DDBJ databases">
        <title>Complete sequence of chromosome 1 of Sphingobium chlorophenolicum L-1.</title>
        <authorList>
            <consortium name="US DOE Joint Genome Institute"/>
            <person name="Lucas S."/>
            <person name="Han J."/>
            <person name="Lapidus A."/>
            <person name="Cheng J.-F."/>
            <person name="Goodwin L."/>
            <person name="Pitluck S."/>
            <person name="Peters L."/>
            <person name="Daligault H."/>
            <person name="Han C."/>
            <person name="Tapia R."/>
            <person name="Land M."/>
            <person name="Hauser L."/>
            <person name="Kyrpides N."/>
            <person name="Ivanova N."/>
            <person name="Pagani I."/>
            <person name="Turner P."/>
            <person name="Copley S."/>
            <person name="Woyke T."/>
        </authorList>
    </citation>
    <scope>NUCLEOTIDE SEQUENCE [LARGE SCALE GENOMIC DNA]</scope>
    <source>
        <strain evidence="3 4">L-1</strain>
    </source>
</reference>
<dbReference type="HOGENOM" id="CLU_026673_29_2_5"/>
<evidence type="ECO:0000313" key="3">
    <source>
        <dbReference type="EMBL" id="AEG50182.1"/>
    </source>
</evidence>
<dbReference type="InterPro" id="IPR036291">
    <property type="entry name" value="NAD(P)-bd_dom_sf"/>
</dbReference>
<accession>F6EZ89</accession>
<evidence type="ECO:0000313" key="4">
    <source>
        <dbReference type="Proteomes" id="UP000007150"/>
    </source>
</evidence>
<gene>
    <name evidence="3" type="ORF">Sphch_2534</name>
</gene>
<sequence length="341" mass="36890">MSRPTHLAVTVARRPVAIPQAHDFALSTVTLPDLAEGQIHVRNHYLSVDPAMRGWLSDAKGYADRIEIGDVMRAFAVGVVVRSRAPAFHEGDRVMGLFGWQEQAIVAPDAVMLRINADAPRLSPYLGVLGLNGITAYFGTTDVCRVQRGDTVIVSTAAGAVGSCVGQITKRLGGRTIGIAGGREKQRQCIDEFGYDAAIDYRSEADLDAAIARCCPNGVDVYFDNTSGGISDSVLRHIRIGARIAICGTAAIESWNPWPLGERPNRHLLIKRATMRGFLATDYRDRYAEAVETLSAWVDDGSLRYREDVLDGIEAAPGSIAHLYAGKNTGKLLIRLSAAED</sequence>
<evidence type="ECO:0000256" key="1">
    <source>
        <dbReference type="ARBA" id="ARBA00023002"/>
    </source>
</evidence>
<dbReference type="KEGG" id="sch:Sphch_2534"/>
<dbReference type="SMART" id="SM00829">
    <property type="entry name" value="PKS_ER"/>
    <property type="match status" value="1"/>
</dbReference>
<dbReference type="InterPro" id="IPR020843">
    <property type="entry name" value="ER"/>
</dbReference>
<proteinExistence type="predicted"/>
<dbReference type="AlphaFoldDB" id="F6EZ89"/>
<dbReference type="InterPro" id="IPR041694">
    <property type="entry name" value="ADH_N_2"/>
</dbReference>
<dbReference type="Gene3D" id="3.40.50.720">
    <property type="entry name" value="NAD(P)-binding Rossmann-like Domain"/>
    <property type="match status" value="1"/>
</dbReference>
<dbReference type="Proteomes" id="UP000007150">
    <property type="component" value="Chromosome 1"/>
</dbReference>
<dbReference type="SUPFAM" id="SSF50129">
    <property type="entry name" value="GroES-like"/>
    <property type="match status" value="1"/>
</dbReference>
<dbReference type="CDD" id="cd05288">
    <property type="entry name" value="PGDH"/>
    <property type="match status" value="1"/>
</dbReference>
<dbReference type="RefSeq" id="WP_013848419.1">
    <property type="nucleotide sequence ID" value="NC_015593.1"/>
</dbReference>
<evidence type="ECO:0000259" key="2">
    <source>
        <dbReference type="SMART" id="SM00829"/>
    </source>
</evidence>
<dbReference type="InterPro" id="IPR045010">
    <property type="entry name" value="MDR_fam"/>
</dbReference>
<dbReference type="PANTHER" id="PTHR43205">
    <property type="entry name" value="PROSTAGLANDIN REDUCTASE"/>
    <property type="match status" value="1"/>
</dbReference>
<dbReference type="Pfam" id="PF16884">
    <property type="entry name" value="ADH_N_2"/>
    <property type="match status" value="1"/>
</dbReference>
<dbReference type="STRING" id="690566.Sphch_2534"/>
<dbReference type="FunFam" id="3.40.50.720:FF:000121">
    <property type="entry name" value="Prostaglandin reductase 2"/>
    <property type="match status" value="1"/>
</dbReference>
<dbReference type="EC" id="1.3.1.74" evidence="3"/>
<dbReference type="Gene3D" id="3.90.180.10">
    <property type="entry name" value="Medium-chain alcohol dehydrogenases, catalytic domain"/>
    <property type="match status" value="1"/>
</dbReference>
<dbReference type="InterPro" id="IPR011032">
    <property type="entry name" value="GroES-like_sf"/>
</dbReference>